<accession>A0A836HNL5</accession>
<comment type="subunit">
    <text evidence="6">Component of a multi-subunit COQ enzyme complex.</text>
</comment>
<sequence length="244" mass="27141">MRVGPTMQWVPLIATGAALAHQAGAFAVESLRAIRDPTNGDAVSAVGELSSLGSLESMKNCMMADMRGRNVLKHRPVVGDEVLEFSRGLAPSTFGFRYAAYMDRNHFLPSGRTVVRHIADPTLAYVMTRYRQCHDFLHAITGCGRTVEEELALKIFEWKHTGLPLGLLSVVGGVPLLSATQWTNMRLYWEWASINAPSSRHGQPAIPMYLNVPWEDMLAKEYDEVVAYTGIMPLPVFLEKQQTH</sequence>
<gene>
    <name evidence="7" type="ORF">CUR178_07275</name>
</gene>
<feature type="binding site" evidence="6">
    <location>
        <position position="134"/>
    </location>
    <ligand>
        <name>Zn(2+)</name>
        <dbReference type="ChEBI" id="CHEBI:29105"/>
    </ligand>
</feature>
<dbReference type="InterPro" id="IPR027540">
    <property type="entry name" value="Coq4_euk"/>
</dbReference>
<name>A0A836HNL5_LEIEN</name>
<dbReference type="AlphaFoldDB" id="A0A836HNL5"/>
<comment type="catalytic activity">
    <reaction evidence="6">
        <text>a 4-hydroxy-3-methoxy-5-(all-trans-polyprenyl)benzoate + H(+) = a 2-methoxy-6-(all-trans-polyprenyl)phenol + CO2</text>
        <dbReference type="Rhea" id="RHEA:81179"/>
        <dbReference type="Rhea" id="RHEA-COMP:9551"/>
        <dbReference type="Rhea" id="RHEA-COMP:10931"/>
        <dbReference type="ChEBI" id="CHEBI:15378"/>
        <dbReference type="ChEBI" id="CHEBI:16526"/>
        <dbReference type="ChEBI" id="CHEBI:62731"/>
        <dbReference type="ChEBI" id="CHEBI:84443"/>
        <dbReference type="EC" id="4.1.1.130"/>
    </reaction>
</comment>
<dbReference type="EC" id="4.1.1.130" evidence="6"/>
<comment type="pathway">
    <text evidence="6">Cofactor biosynthesis; ubiquinone biosynthesis.</text>
</comment>
<comment type="similarity">
    <text evidence="6">Belongs to the COQ4 family.</text>
</comment>
<dbReference type="Proteomes" id="UP000674179">
    <property type="component" value="Chromosome 9"/>
</dbReference>
<keyword evidence="8" id="KW-1185">Reference proteome</keyword>
<dbReference type="InterPro" id="IPR007715">
    <property type="entry name" value="Coq4"/>
</dbReference>
<comment type="caution">
    <text evidence="7">The sequence shown here is derived from an EMBL/GenBank/DDBJ whole genome shotgun (WGS) entry which is preliminary data.</text>
</comment>
<keyword evidence="1 6" id="KW-0831">Ubiquinone biosynthesis</keyword>
<evidence type="ECO:0000256" key="5">
    <source>
        <dbReference type="ARBA" id="ARBA00023239"/>
    </source>
</evidence>
<dbReference type="GeneID" id="94174433"/>
<evidence type="ECO:0000256" key="6">
    <source>
        <dbReference type="HAMAP-Rule" id="MF_03111"/>
    </source>
</evidence>
<reference evidence="7 8" key="1">
    <citation type="submission" date="2021-02" db="EMBL/GenBank/DDBJ databases">
        <title>Leishmania (Mundinia) enrietti genome sequencing and assembly.</title>
        <authorList>
            <person name="Almutairi H."/>
            <person name="Gatherer D."/>
        </authorList>
    </citation>
    <scope>NUCLEOTIDE SEQUENCE [LARGE SCALE GENOMIC DNA]</scope>
    <source>
        <strain evidence="7">CUR178</strain>
    </source>
</reference>
<evidence type="ECO:0000313" key="8">
    <source>
        <dbReference type="Proteomes" id="UP000674179"/>
    </source>
</evidence>
<keyword evidence="2 6" id="KW-0999">Mitochondrion inner membrane</keyword>
<dbReference type="RefSeq" id="XP_067695309.1">
    <property type="nucleotide sequence ID" value="XM_067838923.1"/>
</dbReference>
<keyword evidence="3 6" id="KW-0496">Mitochondrion</keyword>
<evidence type="ECO:0000256" key="4">
    <source>
        <dbReference type="ARBA" id="ARBA00023136"/>
    </source>
</evidence>
<dbReference type="GO" id="GO:0008270">
    <property type="term" value="F:zinc ion binding"/>
    <property type="evidence" value="ECO:0007669"/>
    <property type="project" value="UniProtKB-UniRule"/>
</dbReference>
<organism evidence="7 8">
    <name type="scientific">Leishmania enriettii</name>
    <dbReference type="NCBI Taxonomy" id="5663"/>
    <lineage>
        <taxon>Eukaryota</taxon>
        <taxon>Discoba</taxon>
        <taxon>Euglenozoa</taxon>
        <taxon>Kinetoplastea</taxon>
        <taxon>Metakinetoplastina</taxon>
        <taxon>Trypanosomatida</taxon>
        <taxon>Trypanosomatidae</taxon>
        <taxon>Leishmaniinae</taxon>
        <taxon>Leishmania</taxon>
    </lineage>
</organism>
<evidence type="ECO:0000256" key="3">
    <source>
        <dbReference type="ARBA" id="ARBA00023128"/>
    </source>
</evidence>
<keyword evidence="6" id="KW-0862">Zinc</keyword>
<comment type="subcellular location">
    <subcellularLocation>
        <location evidence="6">Mitochondrion inner membrane</location>
        <topology evidence="6">Peripheral membrane protein</topology>
        <orientation evidence="6">Matrix side</orientation>
    </subcellularLocation>
</comment>
<comment type="function">
    <text evidence="6">Lyase that catalyzes the C1-decarboxylation of 4-hydroxy-3-methoxy-5-(all-trans-polyprenyl)benzoic acid into 2-methoxy-6-(all-trans-polyprenyl)phenol during ubiquinone biosynthesis.</text>
</comment>
<proteinExistence type="inferred from homology"/>
<dbReference type="GO" id="GO:0031314">
    <property type="term" value="C:extrinsic component of mitochondrial inner membrane"/>
    <property type="evidence" value="ECO:0007669"/>
    <property type="project" value="UniProtKB-UniRule"/>
</dbReference>
<evidence type="ECO:0000256" key="1">
    <source>
        <dbReference type="ARBA" id="ARBA00022688"/>
    </source>
</evidence>
<keyword evidence="6" id="KW-0479">Metal-binding</keyword>
<feature type="binding site" evidence="6">
    <location>
        <position position="150"/>
    </location>
    <ligand>
        <name>Zn(2+)</name>
        <dbReference type="ChEBI" id="CHEBI:29105"/>
    </ligand>
</feature>
<dbReference type="PANTHER" id="PTHR12922:SF7">
    <property type="entry name" value="UBIQUINONE BIOSYNTHESIS PROTEIN COQ4 HOMOLOG, MITOCHONDRIAL"/>
    <property type="match status" value="1"/>
</dbReference>
<dbReference type="UniPathway" id="UPA00232"/>
<evidence type="ECO:0000256" key="2">
    <source>
        <dbReference type="ARBA" id="ARBA00022792"/>
    </source>
</evidence>
<protein>
    <recommendedName>
        <fullName evidence="6">Ubiquinone biosynthesis protein COQ4 homolog, mitochondrial</fullName>
    </recommendedName>
    <alternativeName>
        <fullName evidence="6">4-hydroxy-3-methoxy-5-polyprenylbenzoate decarboxylase</fullName>
        <ecNumber evidence="6">4.1.1.130</ecNumber>
    </alternativeName>
    <alternativeName>
        <fullName evidence="6">Coenzyme Q biosynthesis protein 4 homolog</fullName>
    </alternativeName>
</protein>
<dbReference type="OrthoDB" id="4249at2759"/>
<evidence type="ECO:0000313" key="7">
    <source>
        <dbReference type="EMBL" id="KAG5484683.1"/>
    </source>
</evidence>
<dbReference type="EMBL" id="JAFHKP010000009">
    <property type="protein sequence ID" value="KAG5484683.1"/>
    <property type="molecule type" value="Genomic_DNA"/>
</dbReference>
<feature type="binding site" evidence="6">
    <location>
        <position position="138"/>
    </location>
    <ligand>
        <name>Zn(2+)</name>
        <dbReference type="ChEBI" id="CHEBI:29105"/>
    </ligand>
</feature>
<keyword evidence="4 6" id="KW-0472">Membrane</keyword>
<feature type="binding site" evidence="6">
    <location>
        <position position="135"/>
    </location>
    <ligand>
        <name>Zn(2+)</name>
        <dbReference type="ChEBI" id="CHEBI:29105"/>
    </ligand>
</feature>
<dbReference type="KEGG" id="lenr:94174433"/>
<dbReference type="PANTHER" id="PTHR12922">
    <property type="entry name" value="UBIQUINONE BIOSYNTHESIS PROTEIN"/>
    <property type="match status" value="1"/>
</dbReference>
<keyword evidence="5 6" id="KW-0456">Lyase</keyword>
<comment type="cofactor">
    <cofactor evidence="6">
        <name>Zn(2+)</name>
        <dbReference type="ChEBI" id="CHEBI:29105"/>
    </cofactor>
</comment>
<dbReference type="GO" id="GO:0120539">
    <property type="term" value="F:4-hydroxy-3-methoxy-5-polyprenylbenzoate decarboxylase activity"/>
    <property type="evidence" value="ECO:0007669"/>
    <property type="project" value="UniProtKB-EC"/>
</dbReference>
<dbReference type="HAMAP" id="MF_03111">
    <property type="entry name" value="Coq4"/>
    <property type="match status" value="1"/>
</dbReference>
<dbReference type="Pfam" id="PF05019">
    <property type="entry name" value="Coq4"/>
    <property type="match status" value="1"/>
</dbReference>